<proteinExistence type="inferred from homology"/>
<evidence type="ECO:0000256" key="5">
    <source>
        <dbReference type="ARBA" id="ARBA00022490"/>
    </source>
</evidence>
<feature type="compositionally biased region" description="Polar residues" evidence="12">
    <location>
        <begin position="135"/>
        <end position="147"/>
    </location>
</feature>
<evidence type="ECO:0000256" key="6">
    <source>
        <dbReference type="ARBA" id="ARBA00022723"/>
    </source>
</evidence>
<dbReference type="InterPro" id="IPR024766">
    <property type="entry name" value="Znf_RING_H2"/>
</dbReference>
<dbReference type="InterPro" id="IPR013083">
    <property type="entry name" value="Znf_RING/FYVE/PHD"/>
</dbReference>
<evidence type="ECO:0000256" key="8">
    <source>
        <dbReference type="ARBA" id="ARBA00022786"/>
    </source>
</evidence>
<dbReference type="WBParaSite" id="SMTH1_68640.1">
    <property type="protein sequence ID" value="SMTH1_68640.1"/>
    <property type="gene ID" value="SMTH1_68640"/>
</dbReference>
<reference evidence="15" key="1">
    <citation type="submission" date="2023-11" db="UniProtKB">
        <authorList>
            <consortium name="WormBaseParasite"/>
        </authorList>
    </citation>
    <scope>IDENTIFICATION</scope>
</reference>
<dbReference type="GO" id="GO:0005634">
    <property type="term" value="C:nucleus"/>
    <property type="evidence" value="ECO:0007669"/>
    <property type="project" value="UniProtKB-SubCell"/>
</dbReference>
<keyword evidence="5" id="KW-0963">Cytoplasm</keyword>
<evidence type="ECO:0000256" key="10">
    <source>
        <dbReference type="ARBA" id="ARBA00023242"/>
    </source>
</evidence>
<dbReference type="PANTHER" id="PTHR11210">
    <property type="entry name" value="RING BOX"/>
    <property type="match status" value="1"/>
</dbReference>
<evidence type="ECO:0000313" key="14">
    <source>
        <dbReference type="Proteomes" id="UP000050791"/>
    </source>
</evidence>
<keyword evidence="9" id="KW-0862">Zinc</keyword>
<feature type="region of interest" description="Disordered" evidence="12">
    <location>
        <begin position="125"/>
        <end position="159"/>
    </location>
</feature>
<name>A0AA85BMQ5_9TREM</name>
<dbReference type="Pfam" id="PF12678">
    <property type="entry name" value="zf-rbx1"/>
    <property type="match status" value="1"/>
</dbReference>
<dbReference type="InterPro" id="IPR051031">
    <property type="entry name" value="RING-box_E3_Ubiquitin_Ligase"/>
</dbReference>
<comment type="subcellular location">
    <subcellularLocation>
        <location evidence="2">Cytoplasm</location>
    </subcellularLocation>
    <subcellularLocation>
        <location evidence="1">Nucleus</location>
    </subcellularLocation>
</comment>
<evidence type="ECO:0000259" key="13">
    <source>
        <dbReference type="PROSITE" id="PS50089"/>
    </source>
</evidence>
<protein>
    <recommendedName>
        <fullName evidence="13">RING-type domain-containing protein</fullName>
    </recommendedName>
</protein>
<comment type="pathway">
    <text evidence="3">Protein modification; protein ubiquitination.</text>
</comment>
<organism evidence="14 15">
    <name type="scientific">Schistosoma mattheei</name>
    <dbReference type="NCBI Taxonomy" id="31246"/>
    <lineage>
        <taxon>Eukaryota</taxon>
        <taxon>Metazoa</taxon>
        <taxon>Spiralia</taxon>
        <taxon>Lophotrochozoa</taxon>
        <taxon>Platyhelminthes</taxon>
        <taxon>Trematoda</taxon>
        <taxon>Digenea</taxon>
        <taxon>Strigeidida</taxon>
        <taxon>Schistosomatoidea</taxon>
        <taxon>Schistosomatidae</taxon>
        <taxon>Schistosoma</taxon>
    </lineage>
</organism>
<sequence>MSEMEVDDTGPVASLSENKKRFEIKKWYAVALWAWDIVVDNCAICRNHIMDLCIECQANHASATSEECTVAWGVCNHAFHFHCISRWLKTRQVCPLDNREWELQKRMVSWCCGLCANSGNDEDEEAERQRLIPSPQLSYDGTQQPYGSFSPPDPVTNEPQSDINTMMTNIIKVAENQVVDAGATDYNPLDSQEHIERSRYYAESIARQPLGPPPLPVFLPRTFGNPASIIDAPLVEIAEINEIRQLAKENAVFVHEMTTQEKDDLIAHFSQA</sequence>
<evidence type="ECO:0000256" key="3">
    <source>
        <dbReference type="ARBA" id="ARBA00004906"/>
    </source>
</evidence>
<accession>A0AA85BMQ5</accession>
<dbReference type="AlphaFoldDB" id="A0AA85BMQ5"/>
<dbReference type="Proteomes" id="UP000050791">
    <property type="component" value="Unassembled WGS sequence"/>
</dbReference>
<evidence type="ECO:0000256" key="9">
    <source>
        <dbReference type="ARBA" id="ARBA00022833"/>
    </source>
</evidence>
<evidence type="ECO:0000256" key="4">
    <source>
        <dbReference type="ARBA" id="ARBA00009273"/>
    </source>
</evidence>
<keyword evidence="6" id="KW-0479">Metal-binding</keyword>
<dbReference type="SUPFAM" id="SSF57850">
    <property type="entry name" value="RING/U-box"/>
    <property type="match status" value="1"/>
</dbReference>
<evidence type="ECO:0000256" key="7">
    <source>
        <dbReference type="ARBA" id="ARBA00022771"/>
    </source>
</evidence>
<dbReference type="Gene3D" id="3.30.40.10">
    <property type="entry name" value="Zinc/RING finger domain, C3HC4 (zinc finger)"/>
    <property type="match status" value="1"/>
</dbReference>
<dbReference type="GO" id="GO:0031461">
    <property type="term" value="C:cullin-RING ubiquitin ligase complex"/>
    <property type="evidence" value="ECO:0007669"/>
    <property type="project" value="UniProtKB-ARBA"/>
</dbReference>
<keyword evidence="8" id="KW-0833">Ubl conjugation pathway</keyword>
<feature type="domain" description="RING-type" evidence="13">
    <location>
        <begin position="53"/>
        <end position="98"/>
    </location>
</feature>
<evidence type="ECO:0000313" key="15">
    <source>
        <dbReference type="WBParaSite" id="SMTH1_68640.1"/>
    </source>
</evidence>
<keyword evidence="10" id="KW-0539">Nucleus</keyword>
<dbReference type="FunFam" id="3.30.40.10:FF:000010">
    <property type="entry name" value="E3 ubiquitin-protein ligase RBX1"/>
    <property type="match status" value="1"/>
</dbReference>
<comment type="similarity">
    <text evidence="4">Belongs to the RING-box family.</text>
</comment>
<dbReference type="GO" id="GO:0008270">
    <property type="term" value="F:zinc ion binding"/>
    <property type="evidence" value="ECO:0007669"/>
    <property type="project" value="UniProtKB-KW"/>
</dbReference>
<dbReference type="PROSITE" id="PS50089">
    <property type="entry name" value="ZF_RING_2"/>
    <property type="match status" value="1"/>
</dbReference>
<dbReference type="GO" id="GO:0005737">
    <property type="term" value="C:cytoplasm"/>
    <property type="evidence" value="ECO:0007669"/>
    <property type="project" value="UniProtKB-SubCell"/>
</dbReference>
<evidence type="ECO:0000256" key="1">
    <source>
        <dbReference type="ARBA" id="ARBA00004123"/>
    </source>
</evidence>
<keyword evidence="7 11" id="KW-0863">Zinc-finger</keyword>
<evidence type="ECO:0000256" key="2">
    <source>
        <dbReference type="ARBA" id="ARBA00004496"/>
    </source>
</evidence>
<evidence type="ECO:0000256" key="12">
    <source>
        <dbReference type="SAM" id="MobiDB-lite"/>
    </source>
</evidence>
<dbReference type="CDD" id="cd16485">
    <property type="entry name" value="mRING-H2-C3H2C2D_RBX1"/>
    <property type="match status" value="1"/>
</dbReference>
<dbReference type="InterPro" id="IPR001841">
    <property type="entry name" value="Znf_RING"/>
</dbReference>
<evidence type="ECO:0000256" key="11">
    <source>
        <dbReference type="PROSITE-ProRule" id="PRU00175"/>
    </source>
</evidence>